<dbReference type="EMBL" id="AZYO01000155">
    <property type="protein sequence ID" value="KOS53158.1"/>
    <property type="molecule type" value="Genomic_DNA"/>
</dbReference>
<protein>
    <submittedName>
        <fullName evidence="1">Uncharacterized protein</fullName>
    </submittedName>
</protein>
<proteinExistence type="predicted"/>
<evidence type="ECO:0000313" key="1">
    <source>
        <dbReference type="EMBL" id="KOS53158.1"/>
    </source>
</evidence>
<evidence type="ECO:0000313" key="2">
    <source>
        <dbReference type="Proteomes" id="UP000037712"/>
    </source>
</evidence>
<dbReference type="Proteomes" id="UP000037712">
    <property type="component" value="Unassembled WGS sequence"/>
</dbReference>
<dbReference type="RefSeq" id="WP_054375305.1">
    <property type="nucleotide sequence ID" value="NZ_AZYO01000155.1"/>
</dbReference>
<sequence>MTPRPIIDAGPALNFFAVDRERLLFSVTGPLSTPETVRDEVFGKARSDRRFKSVERVWRKIPDRFLEVLPDDPTPELVAVLGRISQQPWEQRRATAKDLGETMVVAHAVVKAQAGHQVTVIIDDRGGAELATNEIRRLDRLRSAGKSVGSIMLVNTLTILERAAGTTYLPDRKTMREVYDRLRGCDDGLVPIGKTQLLSTAVWR</sequence>
<accession>A0A0M8PJU7</accession>
<reference evidence="1 2" key="1">
    <citation type="journal article" date="2015" name="Genome Announc.">
        <title>Draft Genome Sequence of Rhodococcus rhodochrous Strain KG-21, a Soil Isolate from Oil Fields of Krishna-Godavari Basin, India.</title>
        <authorList>
            <person name="Dawar C."/>
            <person name="Aggarwal R.K."/>
        </authorList>
    </citation>
    <scope>NUCLEOTIDE SEQUENCE [LARGE SCALE GENOMIC DNA]</scope>
    <source>
        <strain evidence="1 2">KG-21</strain>
    </source>
</reference>
<name>A0A0M8PJU7_RHORH</name>
<dbReference type="CDD" id="cd18703">
    <property type="entry name" value="PIN_VapC-like"/>
    <property type="match status" value="1"/>
</dbReference>
<dbReference type="AlphaFoldDB" id="A0A0M8PJU7"/>
<comment type="caution">
    <text evidence="1">The sequence shown here is derived from an EMBL/GenBank/DDBJ whole genome shotgun (WGS) entry which is preliminary data.</text>
</comment>
<dbReference type="PATRIC" id="fig|1441923.3.peg.5912"/>
<organism evidence="1 2">
    <name type="scientific">Rhodococcus rhodochrous KG-21</name>
    <dbReference type="NCBI Taxonomy" id="1441923"/>
    <lineage>
        <taxon>Bacteria</taxon>
        <taxon>Bacillati</taxon>
        <taxon>Actinomycetota</taxon>
        <taxon>Actinomycetes</taxon>
        <taxon>Mycobacteriales</taxon>
        <taxon>Nocardiaceae</taxon>
        <taxon>Rhodococcus</taxon>
    </lineage>
</organism>
<gene>
    <name evidence="1" type="ORF">Z051_27095</name>
</gene>
<reference evidence="2" key="2">
    <citation type="submission" date="2015-01" db="EMBL/GenBank/DDBJ databases">
        <title>Draft genome sequence of potential hydrocarbon metabolising strain of Rhodococcus rhodochrous.</title>
        <authorList>
            <person name="Aggarwal R.K."/>
            <person name="Dawar C."/>
        </authorList>
    </citation>
    <scope>NUCLEOTIDE SEQUENCE [LARGE SCALE GENOMIC DNA]</scope>
    <source>
        <strain evidence="2">KG-21</strain>
    </source>
</reference>